<gene>
    <name evidence="1" type="ORF">GCM10011312_02990</name>
</gene>
<protein>
    <recommendedName>
        <fullName evidence="3">DUF4286 family protein</fullName>
    </recommendedName>
</protein>
<evidence type="ECO:0000313" key="1">
    <source>
        <dbReference type="EMBL" id="GGD82059.1"/>
    </source>
</evidence>
<dbReference type="InterPro" id="IPR025563">
    <property type="entry name" value="DUF4286"/>
</dbReference>
<reference evidence="1" key="2">
    <citation type="submission" date="2020-09" db="EMBL/GenBank/DDBJ databases">
        <authorList>
            <person name="Sun Q."/>
            <person name="Zhou Y."/>
        </authorList>
    </citation>
    <scope>NUCLEOTIDE SEQUENCE</scope>
    <source>
        <strain evidence="1">CGMCC 1.12924</strain>
    </source>
</reference>
<accession>A0A8J2V4N3</accession>
<organism evidence="1 2">
    <name type="scientific">Planktosalinus lacus</name>
    <dbReference type="NCBI Taxonomy" id="1526573"/>
    <lineage>
        <taxon>Bacteria</taxon>
        <taxon>Pseudomonadati</taxon>
        <taxon>Bacteroidota</taxon>
        <taxon>Flavobacteriia</taxon>
        <taxon>Flavobacteriales</taxon>
        <taxon>Flavobacteriaceae</taxon>
        <taxon>Planktosalinus</taxon>
    </lineage>
</organism>
<dbReference type="EMBL" id="BMGK01000001">
    <property type="protein sequence ID" value="GGD82059.1"/>
    <property type="molecule type" value="Genomic_DNA"/>
</dbReference>
<evidence type="ECO:0000313" key="2">
    <source>
        <dbReference type="Proteomes" id="UP000652231"/>
    </source>
</evidence>
<reference evidence="1" key="1">
    <citation type="journal article" date="2014" name="Int. J. Syst. Evol. Microbiol.">
        <title>Complete genome sequence of Corynebacterium casei LMG S-19264T (=DSM 44701T), isolated from a smear-ripened cheese.</title>
        <authorList>
            <consortium name="US DOE Joint Genome Institute (JGI-PGF)"/>
            <person name="Walter F."/>
            <person name="Albersmeier A."/>
            <person name="Kalinowski J."/>
            <person name="Ruckert C."/>
        </authorList>
    </citation>
    <scope>NUCLEOTIDE SEQUENCE</scope>
    <source>
        <strain evidence="1">CGMCC 1.12924</strain>
    </source>
</reference>
<comment type="caution">
    <text evidence="1">The sequence shown here is derived from an EMBL/GenBank/DDBJ whole genome shotgun (WGS) entry which is preliminary data.</text>
</comment>
<proteinExistence type="predicted"/>
<sequence length="105" mass="12531">MHIYNVTINIEEDIHDHWLQWMKEKHIPEMLATGKFTAAKMCRVLVEEEMGGFTYAVQYTTDSKETLEKYYREDAERLRAQSKPFEGKFVAFRTELQIISEHESR</sequence>
<dbReference type="Pfam" id="PF14114">
    <property type="entry name" value="DUF4286"/>
    <property type="match status" value="1"/>
</dbReference>
<keyword evidence="2" id="KW-1185">Reference proteome</keyword>
<dbReference type="RefSeq" id="WP_188438756.1">
    <property type="nucleotide sequence ID" value="NZ_BMGK01000001.1"/>
</dbReference>
<dbReference type="Proteomes" id="UP000652231">
    <property type="component" value="Unassembled WGS sequence"/>
</dbReference>
<name>A0A8J2V4N3_9FLAO</name>
<evidence type="ECO:0008006" key="3">
    <source>
        <dbReference type="Google" id="ProtNLM"/>
    </source>
</evidence>
<dbReference type="AlphaFoldDB" id="A0A8J2V4N3"/>